<evidence type="ECO:0000313" key="1">
    <source>
        <dbReference type="EMBL" id="CAB5214386.1"/>
    </source>
</evidence>
<organism evidence="1">
    <name type="scientific">uncultured Caudovirales phage</name>
    <dbReference type="NCBI Taxonomy" id="2100421"/>
    <lineage>
        <taxon>Viruses</taxon>
        <taxon>Duplodnaviria</taxon>
        <taxon>Heunggongvirae</taxon>
        <taxon>Uroviricota</taxon>
        <taxon>Caudoviricetes</taxon>
        <taxon>Peduoviridae</taxon>
        <taxon>Maltschvirus</taxon>
        <taxon>Maltschvirus maltsch</taxon>
    </lineage>
</organism>
<protein>
    <submittedName>
        <fullName evidence="1">Uncharacterized protein</fullName>
    </submittedName>
</protein>
<reference evidence="1" key="1">
    <citation type="submission" date="2020-05" db="EMBL/GenBank/DDBJ databases">
        <authorList>
            <person name="Chiriac C."/>
            <person name="Salcher M."/>
            <person name="Ghai R."/>
            <person name="Kavagutti S V."/>
        </authorList>
    </citation>
    <scope>NUCLEOTIDE SEQUENCE</scope>
</reference>
<sequence>MSTVKNIPELYTINVPQMTVNGNLTVTGNSTNVYTDNLSVADNIVTINAGEAGAGVSLIYAGLEVDRGSLANVQLRWNETYSRWQLSNDGTTYANISTTSGAGSALTAVVQDTAPVLGGNLDITNHTIYSSNGSVQIFANTAGSGGSGVYITNTDTTGAELVTKAKAVAYSIVFG</sequence>
<name>A0A6J7WGH2_9CAUD</name>
<gene>
    <name evidence="1" type="ORF">UFOVP190_81</name>
</gene>
<dbReference type="EMBL" id="LR798243">
    <property type="protein sequence ID" value="CAB5214386.1"/>
    <property type="molecule type" value="Genomic_DNA"/>
</dbReference>
<proteinExistence type="predicted"/>
<accession>A0A6J7WGH2</accession>